<dbReference type="InterPro" id="IPR037160">
    <property type="entry name" value="DNA_Pol_thumb_sf"/>
</dbReference>
<keyword evidence="5" id="KW-0235">DNA replication</keyword>
<accession>A0A934KFF6</accession>
<dbReference type="Pfam" id="PF14716">
    <property type="entry name" value="HHH_8"/>
    <property type="match status" value="1"/>
</dbReference>
<dbReference type="InterPro" id="IPR010996">
    <property type="entry name" value="HHH_MUS81"/>
</dbReference>
<dbReference type="InterPro" id="IPR027421">
    <property type="entry name" value="DNA_pol_lamdba_lyase_dom_sf"/>
</dbReference>
<keyword evidence="7" id="KW-0239">DNA-directed DNA polymerase</keyword>
<comment type="catalytic activity">
    <reaction evidence="9">
        <text>DNA(n) + a 2'-deoxyribonucleoside 5'-triphosphate = DNA(n+1) + diphosphate</text>
        <dbReference type="Rhea" id="RHEA:22508"/>
        <dbReference type="Rhea" id="RHEA-COMP:17339"/>
        <dbReference type="Rhea" id="RHEA-COMP:17340"/>
        <dbReference type="ChEBI" id="CHEBI:33019"/>
        <dbReference type="ChEBI" id="CHEBI:61560"/>
        <dbReference type="ChEBI" id="CHEBI:173112"/>
        <dbReference type="EC" id="2.7.7.7"/>
    </reaction>
</comment>
<evidence type="ECO:0000256" key="3">
    <source>
        <dbReference type="ARBA" id="ARBA00022679"/>
    </source>
</evidence>
<keyword evidence="3" id="KW-0808">Transferase</keyword>
<dbReference type="GO" id="GO:0003677">
    <property type="term" value="F:DNA binding"/>
    <property type="evidence" value="ECO:0007669"/>
    <property type="project" value="InterPro"/>
</dbReference>
<dbReference type="Proteomes" id="UP000614410">
    <property type="component" value="Unassembled WGS sequence"/>
</dbReference>
<keyword evidence="6" id="KW-0227">DNA damage</keyword>
<name>A0A934KFF6_9BACT</name>
<dbReference type="EMBL" id="JAEKNN010000060">
    <property type="protein sequence ID" value="MBJ7610288.1"/>
    <property type="molecule type" value="Genomic_DNA"/>
</dbReference>
<evidence type="ECO:0000256" key="7">
    <source>
        <dbReference type="ARBA" id="ARBA00022932"/>
    </source>
</evidence>
<organism evidence="11 12">
    <name type="scientific">Candidatus Amunia macphersoniae</name>
    <dbReference type="NCBI Taxonomy" id="3127014"/>
    <lineage>
        <taxon>Bacteria</taxon>
        <taxon>Bacillati</taxon>
        <taxon>Candidatus Dormiibacterota</taxon>
        <taxon>Candidatus Dormibacteria</taxon>
        <taxon>Candidatus Aeolococcales</taxon>
        <taxon>Candidatus Aeolococcaceae</taxon>
        <taxon>Candidatus Amunia</taxon>
    </lineage>
</organism>
<evidence type="ECO:0000256" key="1">
    <source>
        <dbReference type="ARBA" id="ARBA00012417"/>
    </source>
</evidence>
<dbReference type="Gene3D" id="3.30.460.10">
    <property type="entry name" value="Beta Polymerase, domain 2"/>
    <property type="match status" value="1"/>
</dbReference>
<dbReference type="InterPro" id="IPR028207">
    <property type="entry name" value="DNA_pol_B_palm_palm"/>
</dbReference>
<dbReference type="Pfam" id="PF14520">
    <property type="entry name" value="HHH_5"/>
    <property type="match status" value="1"/>
</dbReference>
<dbReference type="AlphaFoldDB" id="A0A934KFF6"/>
<evidence type="ECO:0000256" key="2">
    <source>
        <dbReference type="ARBA" id="ARBA00022634"/>
    </source>
</evidence>
<gene>
    <name evidence="11" type="ORF">JF887_12785</name>
</gene>
<keyword evidence="4" id="KW-0548">Nucleotidyltransferase</keyword>
<feature type="domain" description="DNA-directed DNA polymerase X" evidence="10">
    <location>
        <begin position="6"/>
        <end position="325"/>
    </location>
</feature>
<reference evidence="11 12" key="1">
    <citation type="submission" date="2020-10" db="EMBL/GenBank/DDBJ databases">
        <title>Ca. Dormibacterota MAGs.</title>
        <authorList>
            <person name="Montgomery K."/>
        </authorList>
    </citation>
    <scope>NUCLEOTIDE SEQUENCE [LARGE SCALE GENOMIC DNA]</scope>
    <source>
        <strain evidence="11">Mitchell_Peninsula_5</strain>
    </source>
</reference>
<dbReference type="GO" id="GO:0003887">
    <property type="term" value="F:DNA-directed DNA polymerase activity"/>
    <property type="evidence" value="ECO:0007669"/>
    <property type="project" value="UniProtKB-KW"/>
</dbReference>
<dbReference type="CDD" id="cd00141">
    <property type="entry name" value="NT_POLXc"/>
    <property type="match status" value="1"/>
</dbReference>
<dbReference type="SUPFAM" id="SSF81301">
    <property type="entry name" value="Nucleotidyltransferase"/>
    <property type="match status" value="1"/>
</dbReference>
<evidence type="ECO:0000313" key="12">
    <source>
        <dbReference type="Proteomes" id="UP000614410"/>
    </source>
</evidence>
<evidence type="ECO:0000259" key="10">
    <source>
        <dbReference type="SMART" id="SM00483"/>
    </source>
</evidence>
<dbReference type="InterPro" id="IPR029398">
    <property type="entry name" value="PolB_thumb"/>
</dbReference>
<keyword evidence="8" id="KW-0234">DNA repair</keyword>
<dbReference type="InterPro" id="IPR002054">
    <property type="entry name" value="DNA-dir_DNA_pol_X"/>
</dbReference>
<dbReference type="SUPFAM" id="SSF47802">
    <property type="entry name" value="DNA polymerase beta, N-terminal domain-like"/>
    <property type="match status" value="1"/>
</dbReference>
<comment type="caution">
    <text evidence="11">The sequence shown here is derived from an EMBL/GenBank/DDBJ whole genome shotgun (WGS) entry which is preliminary data.</text>
</comment>
<dbReference type="SUPFAM" id="SSF158702">
    <property type="entry name" value="Sec63 N-terminal domain-like"/>
    <property type="match status" value="1"/>
</dbReference>
<dbReference type="InterPro" id="IPR022312">
    <property type="entry name" value="DNA_pol_X"/>
</dbReference>
<dbReference type="Gene3D" id="1.10.150.20">
    <property type="entry name" value="5' to 3' exonuclease, C-terminal subdomain"/>
    <property type="match status" value="1"/>
</dbReference>
<dbReference type="InterPro" id="IPR043519">
    <property type="entry name" value="NT_sf"/>
</dbReference>
<evidence type="ECO:0000256" key="5">
    <source>
        <dbReference type="ARBA" id="ARBA00022705"/>
    </source>
</evidence>
<dbReference type="EC" id="2.7.7.7" evidence="1"/>
<dbReference type="InterPro" id="IPR002008">
    <property type="entry name" value="DNA_pol_X_beta-like"/>
</dbReference>
<dbReference type="PRINTS" id="PR00870">
    <property type="entry name" value="DNAPOLXBETA"/>
</dbReference>
<dbReference type="Gene3D" id="3.30.210.10">
    <property type="entry name" value="DNA polymerase, thumb domain"/>
    <property type="match status" value="1"/>
</dbReference>
<evidence type="ECO:0000313" key="11">
    <source>
        <dbReference type="EMBL" id="MBJ7610288.1"/>
    </source>
</evidence>
<dbReference type="Pfam" id="PF14791">
    <property type="entry name" value="DNA_pol_B_thumb"/>
    <property type="match status" value="1"/>
</dbReference>
<proteinExistence type="predicted"/>
<evidence type="ECO:0000256" key="9">
    <source>
        <dbReference type="ARBA" id="ARBA00049244"/>
    </source>
</evidence>
<evidence type="ECO:0000256" key="8">
    <source>
        <dbReference type="ARBA" id="ARBA00023204"/>
    </source>
</evidence>
<sequence>MPTALVSNPDVVRTLDRIADLLEVRGENAFKVRAYRQAAVRVANLGRALSDIAAGDGGLRSVDGFGPAIAEKVGELVATGRLPYLGHLEAEIPPTLIDILALPGVGPRTVAMLWRDAGITTIDELDAAAGCGALEGLPRLGARTVERILAALAARASRGGGPPRRRPRDELTPLAASLSAALSGHPAAERVEVAGSFRRGRDTCGDLDLLVVTSAPDAVLVGFAALPQVERVLARGPTKSSVHVADGFQVDCRAVPLESFGAALQYFTGSQAHNVRLRGRALRMRMTLNEYGLFRSHDGMRVAGQTEEDVYSALGLPWIPPHRREDPAEIDAAPVPIATEV</sequence>
<dbReference type="SMART" id="SM00483">
    <property type="entry name" value="POLXc"/>
    <property type="match status" value="1"/>
</dbReference>
<protein>
    <recommendedName>
        <fullName evidence="1">DNA-directed DNA polymerase</fullName>
        <ecNumber evidence="1">2.7.7.7</ecNumber>
    </recommendedName>
</protein>
<keyword evidence="2" id="KW-0237">DNA synthesis</keyword>
<dbReference type="Pfam" id="PF14792">
    <property type="entry name" value="DNA_pol_B_palm"/>
    <property type="match status" value="1"/>
</dbReference>
<dbReference type="GO" id="GO:0006281">
    <property type="term" value="P:DNA repair"/>
    <property type="evidence" value="ECO:0007669"/>
    <property type="project" value="UniProtKB-KW"/>
</dbReference>
<evidence type="ECO:0000256" key="6">
    <source>
        <dbReference type="ARBA" id="ARBA00022763"/>
    </source>
</evidence>
<evidence type="ECO:0000256" key="4">
    <source>
        <dbReference type="ARBA" id="ARBA00022695"/>
    </source>
</evidence>
<dbReference type="Gene3D" id="1.10.150.110">
    <property type="entry name" value="DNA polymerase beta, N-terminal domain-like"/>
    <property type="match status" value="1"/>
</dbReference>
<dbReference type="PANTHER" id="PTHR11276:SF28">
    <property type="entry name" value="DNA POLYMERASE LAMBDA"/>
    <property type="match status" value="1"/>
</dbReference>
<dbReference type="PANTHER" id="PTHR11276">
    <property type="entry name" value="DNA POLYMERASE TYPE-X FAMILY MEMBER"/>
    <property type="match status" value="1"/>
</dbReference>